<dbReference type="PANTHER" id="PTHR11934">
    <property type="entry name" value="RIBOSE-5-PHOSPHATE ISOMERASE"/>
    <property type="match status" value="1"/>
</dbReference>
<dbReference type="EMBL" id="CP104311">
    <property type="protein sequence ID" value="WWF02470.1"/>
    <property type="molecule type" value="Genomic_DNA"/>
</dbReference>
<keyword evidence="1 2" id="KW-0413">Isomerase</keyword>
<evidence type="ECO:0000313" key="3">
    <source>
        <dbReference type="EMBL" id="WWF02470.1"/>
    </source>
</evidence>
<dbReference type="CDD" id="cd01398">
    <property type="entry name" value="RPI_A"/>
    <property type="match status" value="1"/>
</dbReference>
<comment type="pathway">
    <text evidence="2">Carbohydrate degradation; pentose phosphate pathway; D-ribose 5-phosphate from D-ribulose 5-phosphate (non-oxidative stage): step 1/1.</text>
</comment>
<dbReference type="InterPro" id="IPR037171">
    <property type="entry name" value="NagB/RpiA_transferase-like"/>
</dbReference>
<dbReference type="RefSeq" id="WP_198322290.1">
    <property type="nucleotide sequence ID" value="NZ_CP104311.1"/>
</dbReference>
<dbReference type="Proteomes" id="UP001359308">
    <property type="component" value="Chromosome"/>
</dbReference>
<comment type="function">
    <text evidence="2">Catalyzes the reversible conversion of ribose-5-phosphate to ribulose 5-phosphate.</text>
</comment>
<evidence type="ECO:0000256" key="2">
    <source>
        <dbReference type="HAMAP-Rule" id="MF_00170"/>
    </source>
</evidence>
<evidence type="ECO:0000256" key="1">
    <source>
        <dbReference type="ARBA" id="ARBA00023235"/>
    </source>
</evidence>
<feature type="binding site" evidence="2">
    <location>
        <position position="121"/>
    </location>
    <ligand>
        <name>substrate</name>
    </ligand>
</feature>
<dbReference type="HAMAP" id="MF_00170">
    <property type="entry name" value="Rib_5P_isom_A"/>
    <property type="match status" value="1"/>
</dbReference>
<comment type="subunit">
    <text evidence="2">Homodimer.</text>
</comment>
<reference evidence="3 4" key="1">
    <citation type="submission" date="2022-09" db="EMBL/GenBank/DDBJ databases">
        <authorList>
            <person name="Giprobiosintez L."/>
        </authorList>
    </citation>
    <scope>NUCLEOTIDE SEQUENCE [LARGE SCALE GENOMIC DNA]</scope>
    <source>
        <strain evidence="4">VKPM-B-12549 (GBS-15)</strain>
    </source>
</reference>
<sequence length="218" mass="23270">MTQDELKRKVAEAALDYVKDVTILGVGTGSTVNHFIDLLADLKGSIEGAVSSSQASSERLKKIGIPVLDLNAAGTLDVYVDGADEVNAAKQMIKGGGAALTREKIVAEASRKFVCIVDETKYVDVLGKFPLPVEVIPMARSLVARRLVELGGTPVWRENCITDNGNVILDVHNLSITDPVELERRINDIPGVVCNGVFALRPADVVLIGSPIGVRTLL</sequence>
<comment type="similarity">
    <text evidence="2">Belongs to the ribose 5-phosphate isomerase family.</text>
</comment>
<gene>
    <name evidence="2 3" type="primary">rpiA</name>
    <name evidence="3" type="ORF">N4J17_02300</name>
</gene>
<proteinExistence type="inferred from homology"/>
<name>A0ABZ2F7T2_METCP</name>
<dbReference type="SUPFAM" id="SSF100950">
    <property type="entry name" value="NagB/RpiA/CoA transferase-like"/>
    <property type="match status" value="1"/>
</dbReference>
<evidence type="ECO:0000313" key="4">
    <source>
        <dbReference type="Proteomes" id="UP001359308"/>
    </source>
</evidence>
<dbReference type="InterPro" id="IPR020672">
    <property type="entry name" value="Ribose5P_isomerase_typA_subgr"/>
</dbReference>
<dbReference type="GO" id="GO:0004751">
    <property type="term" value="F:ribose-5-phosphate isomerase activity"/>
    <property type="evidence" value="ECO:0007669"/>
    <property type="project" value="UniProtKB-EC"/>
</dbReference>
<feature type="active site" description="Proton acceptor" evidence="2">
    <location>
        <position position="103"/>
    </location>
</feature>
<protein>
    <recommendedName>
        <fullName evidence="2">Ribose-5-phosphate isomerase A</fullName>
        <ecNumber evidence="2">5.3.1.6</ecNumber>
    </recommendedName>
    <alternativeName>
        <fullName evidence="2">Phosphoriboisomerase A</fullName>
        <shortName evidence="2">PRI</shortName>
    </alternativeName>
</protein>
<dbReference type="Gene3D" id="3.40.50.1360">
    <property type="match status" value="1"/>
</dbReference>
<keyword evidence="4" id="KW-1185">Reference proteome</keyword>
<dbReference type="InterPro" id="IPR004788">
    <property type="entry name" value="Ribose5P_isomerase_type_A"/>
</dbReference>
<dbReference type="Gene3D" id="3.30.70.260">
    <property type="match status" value="1"/>
</dbReference>
<comment type="catalytic activity">
    <reaction evidence="2">
        <text>aldehydo-D-ribose 5-phosphate = D-ribulose 5-phosphate</text>
        <dbReference type="Rhea" id="RHEA:14657"/>
        <dbReference type="ChEBI" id="CHEBI:58121"/>
        <dbReference type="ChEBI" id="CHEBI:58273"/>
        <dbReference type="EC" id="5.3.1.6"/>
    </reaction>
</comment>
<accession>A0ABZ2F7T2</accession>
<dbReference type="NCBIfam" id="TIGR00021">
    <property type="entry name" value="rpiA"/>
    <property type="match status" value="1"/>
</dbReference>
<dbReference type="EC" id="5.3.1.6" evidence="2"/>
<feature type="binding site" evidence="2">
    <location>
        <begin position="28"/>
        <end position="31"/>
    </location>
    <ligand>
        <name>substrate</name>
    </ligand>
</feature>
<feature type="binding site" evidence="2">
    <location>
        <begin position="81"/>
        <end position="84"/>
    </location>
    <ligand>
        <name>substrate</name>
    </ligand>
</feature>
<feature type="binding site" evidence="2">
    <location>
        <begin position="94"/>
        <end position="97"/>
    </location>
    <ligand>
        <name>substrate</name>
    </ligand>
</feature>
<organism evidence="3 4">
    <name type="scientific">Methylococcus capsulatus</name>
    <dbReference type="NCBI Taxonomy" id="414"/>
    <lineage>
        <taxon>Bacteria</taxon>
        <taxon>Pseudomonadati</taxon>
        <taxon>Pseudomonadota</taxon>
        <taxon>Gammaproteobacteria</taxon>
        <taxon>Methylococcales</taxon>
        <taxon>Methylococcaceae</taxon>
        <taxon>Methylococcus</taxon>
    </lineage>
</organism>
<dbReference type="SUPFAM" id="SSF75445">
    <property type="entry name" value="D-ribose-5-phosphate isomerase (RpiA), lid domain"/>
    <property type="match status" value="1"/>
</dbReference>
<dbReference type="NCBIfam" id="NF001924">
    <property type="entry name" value="PRK00702.1"/>
    <property type="match status" value="1"/>
</dbReference>
<dbReference type="Pfam" id="PF06026">
    <property type="entry name" value="Rib_5-P_isom_A"/>
    <property type="match status" value="1"/>
</dbReference>
<dbReference type="PANTHER" id="PTHR11934:SF0">
    <property type="entry name" value="RIBOSE-5-PHOSPHATE ISOMERASE"/>
    <property type="match status" value="1"/>
</dbReference>